<gene>
    <name evidence="1" type="ORF">MAR_008371</name>
</gene>
<evidence type="ECO:0000313" key="2">
    <source>
        <dbReference type="Proteomes" id="UP001164746"/>
    </source>
</evidence>
<protein>
    <submittedName>
        <fullName evidence="1">Uncharacterized protein</fullName>
    </submittedName>
</protein>
<feature type="non-terminal residue" evidence="1">
    <location>
        <position position="102"/>
    </location>
</feature>
<accession>A0ABY7DVS6</accession>
<evidence type="ECO:0000313" key="1">
    <source>
        <dbReference type="EMBL" id="WAR01813.1"/>
    </source>
</evidence>
<dbReference type="Proteomes" id="UP001164746">
    <property type="component" value="Chromosome 4"/>
</dbReference>
<proteinExistence type="predicted"/>
<feature type="non-terminal residue" evidence="1">
    <location>
        <position position="1"/>
    </location>
</feature>
<name>A0ABY7DVS6_MYAAR</name>
<organism evidence="1 2">
    <name type="scientific">Mya arenaria</name>
    <name type="common">Soft-shell clam</name>
    <dbReference type="NCBI Taxonomy" id="6604"/>
    <lineage>
        <taxon>Eukaryota</taxon>
        <taxon>Metazoa</taxon>
        <taxon>Spiralia</taxon>
        <taxon>Lophotrochozoa</taxon>
        <taxon>Mollusca</taxon>
        <taxon>Bivalvia</taxon>
        <taxon>Autobranchia</taxon>
        <taxon>Heteroconchia</taxon>
        <taxon>Euheterodonta</taxon>
        <taxon>Imparidentia</taxon>
        <taxon>Neoheterodontei</taxon>
        <taxon>Myida</taxon>
        <taxon>Myoidea</taxon>
        <taxon>Myidae</taxon>
        <taxon>Mya</taxon>
    </lineage>
</organism>
<sequence>NRVSKPLKDCVGDSFLRVYESLRSFPSSADTKSVFAISLVKRTHSLFSLAGILLNGLNRGVRVIAQYVPITMRSAWNDEQEECPDLRRVYAHLKQETSILTT</sequence>
<keyword evidence="2" id="KW-1185">Reference proteome</keyword>
<reference evidence="1" key="1">
    <citation type="submission" date="2022-11" db="EMBL/GenBank/DDBJ databases">
        <title>Centuries of genome instability and evolution in soft-shell clam transmissible cancer (bioRxiv).</title>
        <authorList>
            <person name="Hart S.F.M."/>
            <person name="Yonemitsu M.A."/>
            <person name="Giersch R.M."/>
            <person name="Beal B.F."/>
            <person name="Arriagada G."/>
            <person name="Davis B.W."/>
            <person name="Ostrander E.A."/>
            <person name="Goff S.P."/>
            <person name="Metzger M.J."/>
        </authorList>
    </citation>
    <scope>NUCLEOTIDE SEQUENCE</scope>
    <source>
        <strain evidence="1">MELC-2E11</strain>
        <tissue evidence="1">Siphon/mantle</tissue>
    </source>
</reference>
<dbReference type="EMBL" id="CP111015">
    <property type="protein sequence ID" value="WAR01813.1"/>
    <property type="molecule type" value="Genomic_DNA"/>
</dbReference>